<dbReference type="SMART" id="SM00236">
    <property type="entry name" value="fCBD"/>
    <property type="match status" value="1"/>
</dbReference>
<dbReference type="STRING" id="1109443.G4TPL3"/>
<dbReference type="Pfam" id="PF00734">
    <property type="entry name" value="CBM_1"/>
    <property type="match status" value="1"/>
</dbReference>
<evidence type="ECO:0000259" key="11">
    <source>
        <dbReference type="PROSITE" id="PS51164"/>
    </source>
</evidence>
<dbReference type="OMA" id="MNLGIDT"/>
<comment type="caution">
    <text evidence="12">The sequence shown here is derived from an EMBL/GenBank/DDBJ whole genome shotgun (WGS) entry which is preliminary data.</text>
</comment>
<comment type="subcellular location">
    <subcellularLocation>
        <location evidence="2">Secreted</location>
    </subcellularLocation>
</comment>
<dbReference type="Proteomes" id="UP000007148">
    <property type="component" value="Unassembled WGS sequence"/>
</dbReference>
<dbReference type="Pfam" id="PF26410">
    <property type="entry name" value="GH5_mannosidase"/>
    <property type="match status" value="1"/>
</dbReference>
<dbReference type="Gene3D" id="3.20.20.80">
    <property type="entry name" value="Glycosidases"/>
    <property type="match status" value="1"/>
</dbReference>
<reference evidence="12 13" key="1">
    <citation type="journal article" date="2011" name="PLoS Pathog.">
        <title>Endophytic Life Strategies Decoded by Genome and Transcriptome Analyses of the Mutualistic Root Symbiont Piriformospora indica.</title>
        <authorList>
            <person name="Zuccaro A."/>
            <person name="Lahrmann U."/>
            <person name="Guldener U."/>
            <person name="Langen G."/>
            <person name="Pfiffi S."/>
            <person name="Biedenkopf D."/>
            <person name="Wong P."/>
            <person name="Samans B."/>
            <person name="Grimm C."/>
            <person name="Basiewicz M."/>
            <person name="Murat C."/>
            <person name="Martin F."/>
            <person name="Kogel K.H."/>
        </authorList>
    </citation>
    <scope>NUCLEOTIDE SEQUENCE [LARGE SCALE GENOMIC DNA]</scope>
    <source>
        <strain evidence="12 13">DSM 11827</strain>
    </source>
</reference>
<dbReference type="PROSITE" id="PS51164">
    <property type="entry name" value="CBM1_2"/>
    <property type="match status" value="1"/>
</dbReference>
<dbReference type="AlphaFoldDB" id="G4TPL3"/>
<keyword evidence="8" id="KW-0326">Glycosidase</keyword>
<evidence type="ECO:0000256" key="10">
    <source>
        <dbReference type="SAM" id="SignalP"/>
    </source>
</evidence>
<dbReference type="SUPFAM" id="SSF51445">
    <property type="entry name" value="(Trans)glycosidases"/>
    <property type="match status" value="1"/>
</dbReference>
<organism evidence="12 13">
    <name type="scientific">Serendipita indica (strain DSM 11827)</name>
    <name type="common">Root endophyte fungus</name>
    <name type="synonym">Piriformospora indica</name>
    <dbReference type="NCBI Taxonomy" id="1109443"/>
    <lineage>
        <taxon>Eukaryota</taxon>
        <taxon>Fungi</taxon>
        <taxon>Dikarya</taxon>
        <taxon>Basidiomycota</taxon>
        <taxon>Agaricomycotina</taxon>
        <taxon>Agaricomycetes</taxon>
        <taxon>Sebacinales</taxon>
        <taxon>Serendipitaceae</taxon>
        <taxon>Serendipita</taxon>
    </lineage>
</organism>
<evidence type="ECO:0000256" key="1">
    <source>
        <dbReference type="ARBA" id="ARBA00001678"/>
    </source>
</evidence>
<feature type="region of interest" description="Disordered" evidence="9">
    <location>
        <begin position="64"/>
        <end position="111"/>
    </location>
</feature>
<evidence type="ECO:0000256" key="2">
    <source>
        <dbReference type="ARBA" id="ARBA00004613"/>
    </source>
</evidence>
<feature type="domain" description="CBM1" evidence="11">
    <location>
        <begin position="19"/>
        <end position="55"/>
    </location>
</feature>
<dbReference type="EMBL" id="CAFZ01000212">
    <property type="protein sequence ID" value="CCA73253.1"/>
    <property type="molecule type" value="Genomic_DNA"/>
</dbReference>
<dbReference type="InterPro" id="IPR045053">
    <property type="entry name" value="MAN-like"/>
</dbReference>
<dbReference type="GO" id="GO:0030248">
    <property type="term" value="F:cellulose binding"/>
    <property type="evidence" value="ECO:0007669"/>
    <property type="project" value="InterPro"/>
</dbReference>
<dbReference type="InterPro" id="IPR035971">
    <property type="entry name" value="CBD_sf"/>
</dbReference>
<dbReference type="PANTHER" id="PTHR31451:SF39">
    <property type="entry name" value="MANNAN ENDO-1,4-BETA-MANNOSIDASE 1"/>
    <property type="match status" value="1"/>
</dbReference>
<dbReference type="GO" id="GO:0016985">
    <property type="term" value="F:mannan endo-1,4-beta-mannosidase activity"/>
    <property type="evidence" value="ECO:0007669"/>
    <property type="project" value="UniProtKB-EC"/>
</dbReference>
<dbReference type="PROSITE" id="PS00562">
    <property type="entry name" value="CBM1_1"/>
    <property type="match status" value="1"/>
</dbReference>
<evidence type="ECO:0000256" key="9">
    <source>
        <dbReference type="SAM" id="MobiDB-lite"/>
    </source>
</evidence>
<evidence type="ECO:0000313" key="12">
    <source>
        <dbReference type="EMBL" id="CCA73253.1"/>
    </source>
</evidence>
<dbReference type="InterPro" id="IPR017853">
    <property type="entry name" value="GH"/>
</dbReference>
<keyword evidence="7" id="KW-0378">Hydrolase</keyword>
<keyword evidence="13" id="KW-1185">Reference proteome</keyword>
<feature type="signal peptide" evidence="10">
    <location>
        <begin position="1"/>
        <end position="20"/>
    </location>
</feature>
<name>G4TPL3_SERID</name>
<comment type="catalytic activity">
    <reaction evidence="1">
        <text>Random hydrolysis of (1-&gt;4)-beta-D-mannosidic linkages in mannans, galactomannans and glucomannans.</text>
        <dbReference type="EC" id="3.2.1.78"/>
    </reaction>
</comment>
<dbReference type="PANTHER" id="PTHR31451">
    <property type="match status" value="1"/>
</dbReference>
<dbReference type="InterPro" id="IPR000254">
    <property type="entry name" value="CBD"/>
</dbReference>
<feature type="compositionally biased region" description="Low complexity" evidence="9">
    <location>
        <begin position="64"/>
        <end position="109"/>
    </location>
</feature>
<dbReference type="GO" id="GO:0005576">
    <property type="term" value="C:extracellular region"/>
    <property type="evidence" value="ECO:0007669"/>
    <property type="project" value="UniProtKB-SubCell"/>
</dbReference>
<gene>
    <name evidence="12" type="ORF">PIIN_07208</name>
</gene>
<dbReference type="GO" id="GO:0046355">
    <property type="term" value="P:mannan catabolic process"/>
    <property type="evidence" value="ECO:0007669"/>
    <property type="project" value="UniProtKB-ARBA"/>
</dbReference>
<evidence type="ECO:0000256" key="7">
    <source>
        <dbReference type="ARBA" id="ARBA00022801"/>
    </source>
</evidence>
<feature type="chain" id="PRO_5003469305" description="mannan endo-1,4-beta-mannosidase" evidence="10">
    <location>
        <begin position="21"/>
        <end position="458"/>
    </location>
</feature>
<proteinExistence type="inferred from homology"/>
<evidence type="ECO:0000256" key="6">
    <source>
        <dbReference type="ARBA" id="ARBA00022729"/>
    </source>
</evidence>
<dbReference type="eggNOG" id="ENOG502QS4Q">
    <property type="taxonomic scope" value="Eukaryota"/>
</dbReference>
<dbReference type="OrthoDB" id="406631at2759"/>
<evidence type="ECO:0000256" key="8">
    <source>
        <dbReference type="ARBA" id="ARBA00023295"/>
    </source>
</evidence>
<evidence type="ECO:0000256" key="5">
    <source>
        <dbReference type="ARBA" id="ARBA00022525"/>
    </source>
</evidence>
<protein>
    <recommendedName>
        <fullName evidence="4">mannan endo-1,4-beta-mannosidase</fullName>
        <ecNumber evidence="4">3.2.1.78</ecNumber>
    </recommendedName>
</protein>
<evidence type="ECO:0000256" key="3">
    <source>
        <dbReference type="ARBA" id="ARBA00005641"/>
    </source>
</evidence>
<evidence type="ECO:0000313" key="13">
    <source>
        <dbReference type="Proteomes" id="UP000007148"/>
    </source>
</evidence>
<accession>G4TPL3</accession>
<dbReference type="HOGENOM" id="CLU_031603_4_1_1"/>
<dbReference type="InParanoid" id="G4TPL3"/>
<comment type="similarity">
    <text evidence="3">Belongs to the glycosyl hydrolase 5 (cellulase A) family.</text>
</comment>
<dbReference type="SUPFAM" id="SSF57180">
    <property type="entry name" value="Cellulose-binding domain"/>
    <property type="match status" value="1"/>
</dbReference>
<evidence type="ECO:0000256" key="4">
    <source>
        <dbReference type="ARBA" id="ARBA00012706"/>
    </source>
</evidence>
<dbReference type="InterPro" id="IPR001547">
    <property type="entry name" value="Glyco_hydro_5"/>
</dbReference>
<sequence>MKSVVLSVAAFVSLVPYVAAVSEWGQCGGLNYSGSTTCDSGLSCVYFNDWYSQCLRVTTTASSSTRTSSSTRSSSTSTTSRSSSTTSRASSTSTTSTTSRASSSTTSSTPVATGFVKTDGQKFVLNGQRFNPVGSNAYWLAQLSTTALIQQALAEIAQAGTTVLRVWGWNDVTSPSGTYYQLWNGATPTINYGADGLQKFDTVVAAAKAAGIRLVVPLTNNWQDYGGMDRYITQIVGSGQPHSLFYTNTAIKTAFKNYVNVFVTRYKNEPTIFSWELANEPRCNGCNVSVVTEWAKEMSAYIKSIDSNHMVALGDEGFFNQPSSSSYPYQGGEGVDFTANMAISTLDYGTFHLYPIPWGVSSGYSTWGAQWINDHAAVQKSLNKPVIIEEYGVIASDRSSAYAAWWSAVETSGLAGDQYWQAATTASGSGYNDGYGISTTDSIFPALQAHFATLKART</sequence>
<keyword evidence="6 10" id="KW-0732">Signal</keyword>
<dbReference type="EC" id="3.2.1.78" evidence="4"/>
<keyword evidence="5" id="KW-0964">Secreted</keyword>